<keyword evidence="7" id="KW-1185">Reference proteome</keyword>
<evidence type="ECO:0000313" key="7">
    <source>
        <dbReference type="Proteomes" id="UP000618591"/>
    </source>
</evidence>
<dbReference type="SUPFAM" id="SSF46785">
    <property type="entry name" value="Winged helix' DNA-binding domain"/>
    <property type="match status" value="1"/>
</dbReference>
<reference evidence="7" key="1">
    <citation type="journal article" date="2019" name="Int. J. Syst. Evol. Microbiol.">
        <title>The Global Catalogue of Microorganisms (GCM) 10K type strain sequencing project: providing services to taxonomists for standard genome sequencing and annotation.</title>
        <authorList>
            <consortium name="The Broad Institute Genomics Platform"/>
            <consortium name="The Broad Institute Genome Sequencing Center for Infectious Disease"/>
            <person name="Wu L."/>
            <person name="Ma J."/>
        </authorList>
    </citation>
    <scope>NUCLEOTIDE SEQUENCE [LARGE SCALE GENOMIC DNA]</scope>
    <source>
        <strain evidence="7">CGMCC 1.10106</strain>
    </source>
</reference>
<dbReference type="Proteomes" id="UP000618591">
    <property type="component" value="Unassembled WGS sequence"/>
</dbReference>
<evidence type="ECO:0000256" key="2">
    <source>
        <dbReference type="ARBA" id="ARBA00023015"/>
    </source>
</evidence>
<dbReference type="InterPro" id="IPR036388">
    <property type="entry name" value="WH-like_DNA-bd_sf"/>
</dbReference>
<feature type="domain" description="HTH lysR-type" evidence="5">
    <location>
        <begin position="1"/>
        <end position="58"/>
    </location>
</feature>
<dbReference type="PANTHER" id="PTHR30346:SF0">
    <property type="entry name" value="HCA OPERON TRANSCRIPTIONAL ACTIVATOR HCAR"/>
    <property type="match status" value="1"/>
</dbReference>
<keyword evidence="3" id="KW-0238">DNA-binding</keyword>
<sequence>MDLRHMRHFVAVAEELHFGRAALRLNIAQPPLSQSIQRLELDLGVSLLNRSRRGVEMTDAGRAFLVEARRTLIQAELSRKVARRAAEHKDELRISFVGPALYRFLPQLLATCRETHRHVNTLLYEKSSPEQMPGMLAGEFDIGFVTAATDQIERCESLLVERSAFLAAVPGDSALARHASVSLATLAEQDFISAPRKLAPQGYDVLSMFKSAGVIPRVTQEATQTNTTLSLVSVGLGCGIVAGTAALRQTPNVTFLPITDMPAYMRWELVMVWRPDHLSATAAAFVEVAKSLIAAHPEWLDVAPPINLITAAEARQ</sequence>
<evidence type="ECO:0000259" key="5">
    <source>
        <dbReference type="PROSITE" id="PS50931"/>
    </source>
</evidence>
<comment type="caution">
    <text evidence="6">The sequence shown here is derived from an EMBL/GenBank/DDBJ whole genome shotgun (WGS) entry which is preliminary data.</text>
</comment>
<evidence type="ECO:0000256" key="3">
    <source>
        <dbReference type="ARBA" id="ARBA00023125"/>
    </source>
</evidence>
<dbReference type="Pfam" id="PF00126">
    <property type="entry name" value="HTH_1"/>
    <property type="match status" value="1"/>
</dbReference>
<dbReference type="Gene3D" id="3.40.190.10">
    <property type="entry name" value="Periplasmic binding protein-like II"/>
    <property type="match status" value="2"/>
</dbReference>
<dbReference type="RefSeq" id="WP_188445118.1">
    <property type="nucleotide sequence ID" value="NZ_BMDW01000002.1"/>
</dbReference>
<keyword evidence="2" id="KW-0805">Transcription regulation</keyword>
<comment type="similarity">
    <text evidence="1">Belongs to the LysR transcriptional regulatory family.</text>
</comment>
<gene>
    <name evidence="6" type="ORF">GCM10011395_04100</name>
</gene>
<dbReference type="PRINTS" id="PR00039">
    <property type="entry name" value="HTHLYSR"/>
</dbReference>
<dbReference type="Pfam" id="PF03466">
    <property type="entry name" value="LysR_substrate"/>
    <property type="match status" value="1"/>
</dbReference>
<dbReference type="PANTHER" id="PTHR30346">
    <property type="entry name" value="TRANSCRIPTIONAL DUAL REGULATOR HCAR-RELATED"/>
    <property type="match status" value="1"/>
</dbReference>
<evidence type="ECO:0000256" key="1">
    <source>
        <dbReference type="ARBA" id="ARBA00009437"/>
    </source>
</evidence>
<dbReference type="Gene3D" id="1.10.10.10">
    <property type="entry name" value="Winged helix-like DNA-binding domain superfamily/Winged helix DNA-binding domain"/>
    <property type="match status" value="1"/>
</dbReference>
<protein>
    <submittedName>
        <fullName evidence="6">Transcriptional regulator</fullName>
    </submittedName>
</protein>
<name>A0ABQ1G571_9SPHN</name>
<proteinExistence type="inferred from homology"/>
<dbReference type="PROSITE" id="PS50931">
    <property type="entry name" value="HTH_LYSR"/>
    <property type="match status" value="1"/>
</dbReference>
<organism evidence="6 7">
    <name type="scientific">Sphingomonas psychrolutea</name>
    <dbReference type="NCBI Taxonomy" id="1259676"/>
    <lineage>
        <taxon>Bacteria</taxon>
        <taxon>Pseudomonadati</taxon>
        <taxon>Pseudomonadota</taxon>
        <taxon>Alphaproteobacteria</taxon>
        <taxon>Sphingomonadales</taxon>
        <taxon>Sphingomonadaceae</taxon>
        <taxon>Sphingomonas</taxon>
    </lineage>
</organism>
<dbReference type="EMBL" id="BMDW01000002">
    <property type="protein sequence ID" value="GGA36972.1"/>
    <property type="molecule type" value="Genomic_DNA"/>
</dbReference>
<accession>A0ABQ1G571</accession>
<dbReference type="InterPro" id="IPR036390">
    <property type="entry name" value="WH_DNA-bd_sf"/>
</dbReference>
<evidence type="ECO:0000256" key="4">
    <source>
        <dbReference type="ARBA" id="ARBA00023163"/>
    </source>
</evidence>
<evidence type="ECO:0000313" key="6">
    <source>
        <dbReference type="EMBL" id="GGA36972.1"/>
    </source>
</evidence>
<dbReference type="SUPFAM" id="SSF53850">
    <property type="entry name" value="Periplasmic binding protein-like II"/>
    <property type="match status" value="1"/>
</dbReference>
<dbReference type="InterPro" id="IPR005119">
    <property type="entry name" value="LysR_subst-bd"/>
</dbReference>
<keyword evidence="4" id="KW-0804">Transcription</keyword>
<dbReference type="InterPro" id="IPR000847">
    <property type="entry name" value="LysR_HTH_N"/>
</dbReference>
<dbReference type="CDD" id="cd08414">
    <property type="entry name" value="PBP2_LTTR_aromatics_like"/>
    <property type="match status" value="1"/>
</dbReference>